<feature type="non-terminal residue" evidence="1">
    <location>
        <position position="1"/>
    </location>
</feature>
<name>A0A382QMD2_9ZZZZ</name>
<dbReference type="AlphaFoldDB" id="A0A382QMD2"/>
<organism evidence="1">
    <name type="scientific">marine metagenome</name>
    <dbReference type="NCBI Taxonomy" id="408172"/>
    <lineage>
        <taxon>unclassified sequences</taxon>
        <taxon>metagenomes</taxon>
        <taxon>ecological metagenomes</taxon>
    </lineage>
</organism>
<evidence type="ECO:0000313" key="1">
    <source>
        <dbReference type="EMBL" id="SVC86117.1"/>
    </source>
</evidence>
<gene>
    <name evidence="1" type="ORF">METZ01_LOCUS338971</name>
</gene>
<dbReference type="EMBL" id="UINC01115239">
    <property type="protein sequence ID" value="SVC86117.1"/>
    <property type="molecule type" value="Genomic_DNA"/>
</dbReference>
<reference evidence="1" key="1">
    <citation type="submission" date="2018-05" db="EMBL/GenBank/DDBJ databases">
        <authorList>
            <person name="Lanie J.A."/>
            <person name="Ng W.-L."/>
            <person name="Kazmierczak K.M."/>
            <person name="Andrzejewski T.M."/>
            <person name="Davidsen T.M."/>
            <person name="Wayne K.J."/>
            <person name="Tettelin H."/>
            <person name="Glass J.I."/>
            <person name="Rusch D."/>
            <person name="Podicherti R."/>
            <person name="Tsui H.-C.T."/>
            <person name="Winkler M.E."/>
        </authorList>
    </citation>
    <scope>NUCLEOTIDE SEQUENCE</scope>
</reference>
<accession>A0A382QMD2</accession>
<proteinExistence type="predicted"/>
<protein>
    <submittedName>
        <fullName evidence="1">Uncharacterized protein</fullName>
    </submittedName>
</protein>
<sequence>TEDSNVEIHLSKNSFTQTIYTSTHFVYTSSVEERPKVVFPTAINVSDSIFQELQNFINLNEEPISV</sequence>